<evidence type="ECO:0000256" key="4">
    <source>
        <dbReference type="ARBA" id="ARBA00019232"/>
    </source>
</evidence>
<dbReference type="InterPro" id="IPR000223">
    <property type="entry name" value="Pept_S26A_signal_pept_1"/>
</dbReference>
<feature type="active site" evidence="6">
    <location>
        <position position="35"/>
    </location>
</feature>
<dbReference type="GO" id="GO:0010027">
    <property type="term" value="P:thylakoid membrane organization"/>
    <property type="evidence" value="ECO:0007669"/>
    <property type="project" value="TreeGrafter"/>
</dbReference>
<dbReference type="GO" id="GO:0006465">
    <property type="term" value="P:signal peptide processing"/>
    <property type="evidence" value="ECO:0007669"/>
    <property type="project" value="InterPro"/>
</dbReference>
<reference evidence="9 10" key="1">
    <citation type="submission" date="2016-10" db="EMBL/GenBank/DDBJ databases">
        <authorList>
            <person name="de Groot N.N."/>
        </authorList>
    </citation>
    <scope>NUCLEOTIDE SEQUENCE [LARGE SCALE GENOMIC DNA]</scope>
    <source>
        <strain evidence="9 10">CGMCC 1.7659</strain>
    </source>
</reference>
<dbReference type="PROSITE" id="PS00760">
    <property type="entry name" value="SPASE_I_2"/>
    <property type="match status" value="1"/>
</dbReference>
<evidence type="ECO:0000256" key="3">
    <source>
        <dbReference type="ARBA" id="ARBA00013208"/>
    </source>
</evidence>
<keyword evidence="5 7" id="KW-0378">Hydrolase</keyword>
<dbReference type="InterPro" id="IPR019758">
    <property type="entry name" value="Pept_S26A_signal_pept_1_CS"/>
</dbReference>
<dbReference type="Pfam" id="PF10502">
    <property type="entry name" value="Peptidase_S26"/>
    <property type="match status" value="1"/>
</dbReference>
<dbReference type="SUPFAM" id="SSF51306">
    <property type="entry name" value="LexA/Signal peptidase"/>
    <property type="match status" value="1"/>
</dbReference>
<evidence type="ECO:0000256" key="2">
    <source>
        <dbReference type="ARBA" id="ARBA00009370"/>
    </source>
</evidence>
<organism evidence="9 10">
    <name type="scientific">Dokdonella immobilis</name>
    <dbReference type="NCBI Taxonomy" id="578942"/>
    <lineage>
        <taxon>Bacteria</taxon>
        <taxon>Pseudomonadati</taxon>
        <taxon>Pseudomonadota</taxon>
        <taxon>Gammaproteobacteria</taxon>
        <taxon>Lysobacterales</taxon>
        <taxon>Rhodanobacteraceae</taxon>
        <taxon>Dokdonella</taxon>
    </lineage>
</organism>
<evidence type="ECO:0000313" key="10">
    <source>
        <dbReference type="Proteomes" id="UP000198575"/>
    </source>
</evidence>
<keyword evidence="10" id="KW-1185">Reference proteome</keyword>
<dbReference type="PANTHER" id="PTHR43390:SF1">
    <property type="entry name" value="CHLOROPLAST PROCESSING PEPTIDASE"/>
    <property type="match status" value="1"/>
</dbReference>
<feature type="active site" evidence="6">
    <location>
        <position position="89"/>
    </location>
</feature>
<dbReference type="GO" id="GO:0016020">
    <property type="term" value="C:membrane"/>
    <property type="evidence" value="ECO:0007669"/>
    <property type="project" value="UniProtKB-SubCell"/>
</dbReference>
<dbReference type="GO" id="GO:0009003">
    <property type="term" value="F:signal peptidase activity"/>
    <property type="evidence" value="ECO:0007669"/>
    <property type="project" value="UniProtKB-EC"/>
</dbReference>
<dbReference type="EMBL" id="FOVF01000005">
    <property type="protein sequence ID" value="SFN13076.1"/>
    <property type="molecule type" value="Genomic_DNA"/>
</dbReference>
<name>A0A1I4WIN6_9GAMM</name>
<dbReference type="InterPro" id="IPR036286">
    <property type="entry name" value="LexA/Signal_pep-like_sf"/>
</dbReference>
<evidence type="ECO:0000256" key="1">
    <source>
        <dbReference type="ARBA" id="ARBA00000677"/>
    </source>
</evidence>
<dbReference type="PANTHER" id="PTHR43390">
    <property type="entry name" value="SIGNAL PEPTIDASE I"/>
    <property type="match status" value="1"/>
</dbReference>
<evidence type="ECO:0000256" key="6">
    <source>
        <dbReference type="PIRSR" id="PIRSR600223-1"/>
    </source>
</evidence>
<dbReference type="EC" id="3.4.21.89" evidence="3 7"/>
<gene>
    <name evidence="9" type="ORF">SAMN05216289_10522</name>
</gene>
<feature type="domain" description="Peptidase S26" evidence="8">
    <location>
        <begin position="10"/>
        <end position="198"/>
    </location>
</feature>
<dbReference type="OrthoDB" id="9815782at2"/>
<dbReference type="PRINTS" id="PR00727">
    <property type="entry name" value="LEADERPTASE"/>
</dbReference>
<proteinExistence type="inferred from homology"/>
<dbReference type="NCBIfam" id="TIGR02227">
    <property type="entry name" value="sigpep_I_bact"/>
    <property type="match status" value="1"/>
</dbReference>
<dbReference type="Gene3D" id="2.10.109.10">
    <property type="entry name" value="Umud Fragment, subunit A"/>
    <property type="match status" value="2"/>
</dbReference>
<comment type="subcellular location">
    <subcellularLocation>
        <location evidence="7">Membrane</location>
        <topology evidence="7">Multi-pass membrane protein</topology>
    </subcellularLocation>
</comment>
<dbReference type="Proteomes" id="UP000198575">
    <property type="component" value="Unassembled WGS sequence"/>
</dbReference>
<dbReference type="AlphaFoldDB" id="A0A1I4WIN6"/>
<evidence type="ECO:0000259" key="8">
    <source>
        <dbReference type="Pfam" id="PF10502"/>
    </source>
</evidence>
<evidence type="ECO:0000256" key="5">
    <source>
        <dbReference type="ARBA" id="ARBA00022801"/>
    </source>
</evidence>
<dbReference type="RefSeq" id="WP_092405650.1">
    <property type="nucleotide sequence ID" value="NZ_FOVF01000005.1"/>
</dbReference>
<dbReference type="InterPro" id="IPR019757">
    <property type="entry name" value="Pept_S26A_signal_pept_1_Lys-AS"/>
</dbReference>
<accession>A0A1I4WIN6</accession>
<protein>
    <recommendedName>
        <fullName evidence="4 7">Signal peptidase I</fullName>
        <ecNumber evidence="3 7">3.4.21.89</ecNumber>
    </recommendedName>
</protein>
<dbReference type="STRING" id="578942.SAMN05216289_10522"/>
<evidence type="ECO:0000313" key="9">
    <source>
        <dbReference type="EMBL" id="SFN13076.1"/>
    </source>
</evidence>
<dbReference type="CDD" id="cd06530">
    <property type="entry name" value="S26_SPase_I"/>
    <property type="match status" value="1"/>
</dbReference>
<dbReference type="PROSITE" id="PS00761">
    <property type="entry name" value="SPASE_I_3"/>
    <property type="match status" value="1"/>
</dbReference>
<comment type="similarity">
    <text evidence="2 7">Belongs to the peptidase S26 family.</text>
</comment>
<sequence length="225" mass="25261">MKNWIRNNRGILVFVLCLGLFRTAIADWNPVPTGSMRPTILEGDVVLVNRLAYDLKIPLTDVSLFRLGEPQRGDIVTFSSPKDGTRLIKRLVAVPGDVVELRDNRLFINDDAVDYSDLTQVSEPIGYGRYVEATRATEDLGGHPHAVQFLPTRNPASNFGPVEVPPGQYFMMGDNRDNSEDSRFIGFVPRKLLIGRAGRILVSADIKANWKPRFDRTISRLDPVR</sequence>
<dbReference type="GO" id="GO:0004252">
    <property type="term" value="F:serine-type endopeptidase activity"/>
    <property type="evidence" value="ECO:0007669"/>
    <property type="project" value="InterPro"/>
</dbReference>
<dbReference type="InterPro" id="IPR019533">
    <property type="entry name" value="Peptidase_S26"/>
</dbReference>
<evidence type="ECO:0000256" key="7">
    <source>
        <dbReference type="RuleBase" id="RU362042"/>
    </source>
</evidence>
<comment type="catalytic activity">
    <reaction evidence="1 7">
        <text>Cleavage of hydrophobic, N-terminal signal or leader sequences from secreted and periplasmic proteins.</text>
        <dbReference type="EC" id="3.4.21.89"/>
    </reaction>
</comment>
<keyword evidence="7" id="KW-0645">Protease</keyword>